<dbReference type="Proteomes" id="UP001203852">
    <property type="component" value="Unassembled WGS sequence"/>
</dbReference>
<gene>
    <name evidence="2" type="ORF">EDD36DRAFT_237205</name>
</gene>
<protein>
    <recommendedName>
        <fullName evidence="4">Ecp2 effector protein domain-containing protein</fullName>
    </recommendedName>
</protein>
<dbReference type="AlphaFoldDB" id="A0AAN6DVN7"/>
<feature type="chain" id="PRO_5042815671" description="Ecp2 effector protein domain-containing protein" evidence="1">
    <location>
        <begin position="24"/>
        <end position="184"/>
    </location>
</feature>
<keyword evidence="1" id="KW-0732">Signal</keyword>
<reference evidence="2" key="1">
    <citation type="journal article" date="2022" name="bioRxiv">
        <title>Deciphering the potential niche of two novel black yeast fungi from a biological soil crust based on their genomes, phenotypes, and melanin regulation.</title>
        <authorList>
            <consortium name="DOE Joint Genome Institute"/>
            <person name="Carr E.C."/>
            <person name="Barton Q."/>
            <person name="Grambo S."/>
            <person name="Sullivan M."/>
            <person name="Renfro C.M."/>
            <person name="Kuo A."/>
            <person name="Pangilinan J."/>
            <person name="Lipzen A."/>
            <person name="Keymanesh K."/>
            <person name="Savage E."/>
            <person name="Barry K."/>
            <person name="Grigoriev I.V."/>
            <person name="Riekhof W.R."/>
            <person name="Harris S.S."/>
        </authorList>
    </citation>
    <scope>NUCLEOTIDE SEQUENCE</scope>
    <source>
        <strain evidence="2">JF 03-4F</strain>
    </source>
</reference>
<comment type="caution">
    <text evidence="2">The sequence shown here is derived from an EMBL/GenBank/DDBJ whole genome shotgun (WGS) entry which is preliminary data.</text>
</comment>
<evidence type="ECO:0000256" key="1">
    <source>
        <dbReference type="SAM" id="SignalP"/>
    </source>
</evidence>
<evidence type="ECO:0000313" key="3">
    <source>
        <dbReference type="Proteomes" id="UP001203852"/>
    </source>
</evidence>
<proteinExistence type="predicted"/>
<keyword evidence="3" id="KW-1185">Reference proteome</keyword>
<name>A0AAN6DVN7_9EURO</name>
<dbReference type="EMBL" id="MU404354">
    <property type="protein sequence ID" value="KAI1612447.1"/>
    <property type="molecule type" value="Genomic_DNA"/>
</dbReference>
<organism evidence="2 3">
    <name type="scientific">Exophiala viscosa</name>
    <dbReference type="NCBI Taxonomy" id="2486360"/>
    <lineage>
        <taxon>Eukaryota</taxon>
        <taxon>Fungi</taxon>
        <taxon>Dikarya</taxon>
        <taxon>Ascomycota</taxon>
        <taxon>Pezizomycotina</taxon>
        <taxon>Eurotiomycetes</taxon>
        <taxon>Chaetothyriomycetidae</taxon>
        <taxon>Chaetothyriales</taxon>
        <taxon>Herpotrichiellaceae</taxon>
        <taxon>Exophiala</taxon>
    </lineage>
</organism>
<evidence type="ECO:0000313" key="2">
    <source>
        <dbReference type="EMBL" id="KAI1612447.1"/>
    </source>
</evidence>
<accession>A0AAN6DVN7</accession>
<evidence type="ECO:0008006" key="4">
    <source>
        <dbReference type="Google" id="ProtNLM"/>
    </source>
</evidence>
<feature type="signal peptide" evidence="1">
    <location>
        <begin position="1"/>
        <end position="23"/>
    </location>
</feature>
<sequence>MAIKNFLKLVLMVLASITSVVVALPQVVVDNTSEGDKKNLIGVILTNKAGVGDTPKLAYYDPTQPVPEHTCPRDFLATLANWAEFCGWDGETKRCRGAAAVRSPTLVECCGYLIGMEAKEWYENNPISDVSKDGAVLIGGHPEAFRREDSLCADWKPENDMQYAYYMSNLDKYGLRDIPPHRWL</sequence>